<dbReference type="EMBL" id="JASSZA010000018">
    <property type="protein sequence ID" value="KAK2089676.1"/>
    <property type="molecule type" value="Genomic_DNA"/>
</dbReference>
<accession>A0ABQ9TYM8</accession>
<feature type="non-terminal residue" evidence="6">
    <location>
        <position position="86"/>
    </location>
</feature>
<dbReference type="Proteomes" id="UP001266305">
    <property type="component" value="Unassembled WGS sequence"/>
</dbReference>
<sequence>MKILELELEEQLSQHLGCAKQAEAVTALEQQVASLDKHLRSQRQFMDEQAAEREHEREEFQQEIQRLEGQLRQVAKPQPWGPPDSQ</sequence>
<keyword evidence="2" id="KW-0963">Cytoplasm</keyword>
<reference evidence="6 7" key="1">
    <citation type="submission" date="2023-05" db="EMBL/GenBank/DDBJ databases">
        <title>B98-5 Cell Line De Novo Hybrid Assembly: An Optical Mapping Approach.</title>
        <authorList>
            <person name="Kananen K."/>
            <person name="Auerbach J.A."/>
            <person name="Kautto E."/>
            <person name="Blachly J.S."/>
        </authorList>
    </citation>
    <scope>NUCLEOTIDE SEQUENCE [LARGE SCALE GENOMIC DNA]</scope>
    <source>
        <strain evidence="6">B95-8</strain>
        <tissue evidence="6">Cell line</tissue>
    </source>
</reference>
<feature type="coiled-coil region" evidence="5">
    <location>
        <begin position="43"/>
        <end position="70"/>
    </location>
</feature>
<proteinExistence type="predicted"/>
<organism evidence="6 7">
    <name type="scientific">Saguinus oedipus</name>
    <name type="common">Cotton-top tamarin</name>
    <name type="synonym">Oedipomidas oedipus</name>
    <dbReference type="NCBI Taxonomy" id="9490"/>
    <lineage>
        <taxon>Eukaryota</taxon>
        <taxon>Metazoa</taxon>
        <taxon>Chordata</taxon>
        <taxon>Craniata</taxon>
        <taxon>Vertebrata</taxon>
        <taxon>Euteleostomi</taxon>
        <taxon>Mammalia</taxon>
        <taxon>Eutheria</taxon>
        <taxon>Euarchontoglires</taxon>
        <taxon>Primates</taxon>
        <taxon>Haplorrhini</taxon>
        <taxon>Platyrrhini</taxon>
        <taxon>Cebidae</taxon>
        <taxon>Callitrichinae</taxon>
        <taxon>Saguinus</taxon>
    </lineage>
</organism>
<evidence type="ECO:0000313" key="7">
    <source>
        <dbReference type="Proteomes" id="UP001266305"/>
    </source>
</evidence>
<evidence type="ECO:0000256" key="5">
    <source>
        <dbReference type="SAM" id="Coils"/>
    </source>
</evidence>
<evidence type="ECO:0000256" key="3">
    <source>
        <dbReference type="ARBA" id="ARBA00023054"/>
    </source>
</evidence>
<evidence type="ECO:0000256" key="1">
    <source>
        <dbReference type="ARBA" id="ARBA00004300"/>
    </source>
</evidence>
<dbReference type="InterPro" id="IPR028745">
    <property type="entry name" value="AKAP9/Pericentrin"/>
</dbReference>
<comment type="caution">
    <text evidence="6">The sequence shown here is derived from an EMBL/GenBank/DDBJ whole genome shotgun (WGS) entry which is preliminary data.</text>
</comment>
<dbReference type="PANTHER" id="PTHR44981">
    <property type="entry name" value="PERICENTRIN-LIKE PROTEIN, ISOFORM F"/>
    <property type="match status" value="1"/>
</dbReference>
<name>A0ABQ9TYM8_SAGOE</name>
<keyword evidence="4" id="KW-0206">Cytoskeleton</keyword>
<protein>
    <submittedName>
        <fullName evidence="6">Uncharacterized protein</fullName>
    </submittedName>
</protein>
<evidence type="ECO:0000256" key="4">
    <source>
        <dbReference type="ARBA" id="ARBA00023212"/>
    </source>
</evidence>
<gene>
    <name evidence="6" type="ORF">P7K49_032342</name>
</gene>
<evidence type="ECO:0000313" key="6">
    <source>
        <dbReference type="EMBL" id="KAK2089676.1"/>
    </source>
</evidence>
<evidence type="ECO:0000256" key="2">
    <source>
        <dbReference type="ARBA" id="ARBA00022490"/>
    </source>
</evidence>
<comment type="subcellular location">
    <subcellularLocation>
        <location evidence="1">Cytoplasm</location>
        <location evidence="1">Cytoskeleton</location>
        <location evidence="1">Microtubule organizing center</location>
        <location evidence="1">Centrosome</location>
    </subcellularLocation>
</comment>
<keyword evidence="3 5" id="KW-0175">Coiled coil</keyword>
<keyword evidence="7" id="KW-1185">Reference proteome</keyword>
<dbReference type="PANTHER" id="PTHR44981:SF3">
    <property type="entry name" value="PERICENTRIN"/>
    <property type="match status" value="1"/>
</dbReference>